<evidence type="ECO:0000256" key="1">
    <source>
        <dbReference type="SAM" id="Phobius"/>
    </source>
</evidence>
<gene>
    <name evidence="2" type="ORF">HIU99_01125</name>
</gene>
<evidence type="ECO:0000313" key="2">
    <source>
        <dbReference type="EMBL" id="NMT62188.1"/>
    </source>
</evidence>
<organism evidence="2 3">
    <name type="scientific">Marinobacter orientalis</name>
    <dbReference type="NCBI Taxonomy" id="1928859"/>
    <lineage>
        <taxon>Bacteria</taxon>
        <taxon>Pseudomonadati</taxon>
        <taxon>Pseudomonadota</taxon>
        <taxon>Gammaproteobacteria</taxon>
        <taxon>Pseudomonadales</taxon>
        <taxon>Marinobacteraceae</taxon>
        <taxon>Marinobacter</taxon>
    </lineage>
</organism>
<protein>
    <submittedName>
        <fullName evidence="2">DUF2273 domain-containing protein</fullName>
    </submittedName>
</protein>
<keyword evidence="1" id="KW-0472">Membrane</keyword>
<proteinExistence type="predicted"/>
<keyword evidence="1" id="KW-1133">Transmembrane helix</keyword>
<keyword evidence="3" id="KW-1185">Reference proteome</keyword>
<evidence type="ECO:0000313" key="3">
    <source>
        <dbReference type="Proteomes" id="UP000567186"/>
    </source>
</evidence>
<keyword evidence="1" id="KW-0812">Transmembrane</keyword>
<dbReference type="OrthoDB" id="7065589at2"/>
<dbReference type="RefSeq" id="WP_135953595.1">
    <property type="nucleotide sequence ID" value="NZ_JABCKY010000001.1"/>
</dbReference>
<sequence length="163" mass="17734">MSLSEPEAKLRVLILNSNATELDRVDLTTRLTNFGLPQEIITRINELWGKTIVVAKQVIHIGKIIISEIIKFIKENSHLAVGVAIGAAVGALISMIPFFGPILAPLATAISILVGGIAGYRIDQGKKPTDGVIGVSQEIILIAKKFFELFANIFNSLRIEFNK</sequence>
<reference evidence="2 3" key="1">
    <citation type="submission" date="2020-04" db="EMBL/GenBank/DDBJ databases">
        <title>Marinobacter oceani sp. nov., isolated from marine solar saltern.</title>
        <authorList>
            <person name="Chen X.-Y."/>
        </authorList>
    </citation>
    <scope>NUCLEOTIDE SEQUENCE [LARGE SCALE GENOMIC DNA]</scope>
    <source>
        <strain evidence="2 3">W62</strain>
    </source>
</reference>
<feature type="transmembrane region" description="Helical" evidence="1">
    <location>
        <begin position="102"/>
        <end position="120"/>
    </location>
</feature>
<feature type="transmembrane region" description="Helical" evidence="1">
    <location>
        <begin position="79"/>
        <end position="96"/>
    </location>
</feature>
<comment type="caution">
    <text evidence="2">The sequence shown here is derived from an EMBL/GenBank/DDBJ whole genome shotgun (WGS) entry which is preliminary data.</text>
</comment>
<dbReference type="Proteomes" id="UP000567186">
    <property type="component" value="Unassembled WGS sequence"/>
</dbReference>
<name>A0A7Y0RAS2_9GAMM</name>
<accession>A0A7Y0RAS2</accession>
<dbReference type="AlphaFoldDB" id="A0A7Y0RAS2"/>
<dbReference type="EMBL" id="JABCKY010000001">
    <property type="protein sequence ID" value="NMT62188.1"/>
    <property type="molecule type" value="Genomic_DNA"/>
</dbReference>